<dbReference type="GeneID" id="95588582"/>
<feature type="compositionally biased region" description="Low complexity" evidence="1">
    <location>
        <begin position="76"/>
        <end position="90"/>
    </location>
</feature>
<evidence type="ECO:0000313" key="4">
    <source>
        <dbReference type="Proteomes" id="UP000613974"/>
    </source>
</evidence>
<evidence type="ECO:0000259" key="2">
    <source>
        <dbReference type="Pfam" id="PF13699"/>
    </source>
</evidence>
<dbReference type="Pfam" id="PF13699">
    <property type="entry name" value="eCIS_core"/>
    <property type="match status" value="1"/>
</dbReference>
<evidence type="ECO:0000313" key="3">
    <source>
        <dbReference type="EMBL" id="GHI70354.1"/>
    </source>
</evidence>
<reference evidence="4" key="1">
    <citation type="submission" date="2023-07" db="EMBL/GenBank/DDBJ databases">
        <title>Whole genome shotgun sequence of Streptomyces nojiriensis NBRC 13794.</title>
        <authorList>
            <person name="Komaki H."/>
            <person name="Tamura T."/>
        </authorList>
    </citation>
    <scope>NUCLEOTIDE SEQUENCE [LARGE SCALE GENOMIC DNA]</scope>
    <source>
        <strain evidence="4">NBRC 13794</strain>
    </source>
</reference>
<evidence type="ECO:0000256" key="1">
    <source>
        <dbReference type="SAM" id="MobiDB-lite"/>
    </source>
</evidence>
<proteinExistence type="predicted"/>
<dbReference type="EMBL" id="BNEC01000005">
    <property type="protein sequence ID" value="GHI70354.1"/>
    <property type="molecule type" value="Genomic_DNA"/>
</dbReference>
<feature type="compositionally biased region" description="Basic and acidic residues" evidence="1">
    <location>
        <begin position="45"/>
        <end position="63"/>
    </location>
</feature>
<gene>
    <name evidence="3" type="ORF">Snoj_42720</name>
</gene>
<organism evidence="3 4">
    <name type="scientific">Streptomyces nojiriensis</name>
    <dbReference type="NCBI Taxonomy" id="66374"/>
    <lineage>
        <taxon>Bacteria</taxon>
        <taxon>Bacillati</taxon>
        <taxon>Actinomycetota</taxon>
        <taxon>Actinomycetes</taxon>
        <taxon>Kitasatosporales</taxon>
        <taxon>Streptomycetaceae</taxon>
        <taxon>Streptomyces</taxon>
    </lineage>
</organism>
<feature type="compositionally biased region" description="Polar residues" evidence="1">
    <location>
        <begin position="31"/>
        <end position="42"/>
    </location>
</feature>
<feature type="region of interest" description="Disordered" evidence="1">
    <location>
        <begin position="1"/>
        <end position="96"/>
    </location>
</feature>
<accession>A0ABQ3SQE2</accession>
<comment type="caution">
    <text evidence="3">The sequence shown here is derived from an EMBL/GenBank/DDBJ whole genome shotgun (WGS) entry which is preliminary data.</text>
</comment>
<protein>
    <recommendedName>
        <fullName evidence="2">eCIS core domain-containing protein</fullName>
    </recommendedName>
</protein>
<feature type="compositionally biased region" description="Low complexity" evidence="1">
    <location>
        <begin position="544"/>
        <end position="564"/>
    </location>
</feature>
<dbReference type="InterPro" id="IPR025295">
    <property type="entry name" value="eCIS_core_dom"/>
</dbReference>
<feature type="region of interest" description="Disordered" evidence="1">
    <location>
        <begin position="461"/>
        <end position="727"/>
    </location>
</feature>
<dbReference type="Proteomes" id="UP000613974">
    <property type="component" value="Unassembled WGS sequence"/>
</dbReference>
<sequence>MRAYKTQAEQSAGRKSGGRTERPRTLAQRVLTLQRSVGNANVSRAIEEEQHEHGTGCGHDRPSAEQPLADQAPVHQASADQSSVADAVRSPGRPLDPRLLARAEQGYGMSFRHVRVHSDPVAQRSAMALGARAYTTGSDIVVGPQGTDDETMFHELDHVRQQSLGSVPGTDNGAGVKLSHQDDPFERHATANGRRMAQGAMPDLSGPGSGVSAPASAPVRTGGGISVARARSTDGRKMYPSDQNQMFEIATARGSVMGRYVRASSDGVMHIFDTTEQGRISVYPDQIIGVRPTVGNLHPPGQVRPPEENLHDRSQLLMSEADLSGVRARLRKNPREAARTAVTTFEEQPDYQQYAANREDLRRLNVPVINGVDMRAPKAADLVRKLAPNANVHVQMPRTGREAGYSTQKLVRDTIKLPKTADRPDVTVSQTLPHPSMYGKESTHNSFYGVLNRKAVPEGMTYAGGVSDEDADLEEHGYGHRQTTKDKGADVAARRKTYRFKAASRSESPEEEDGPPSYRSRSKSRSRVSETPAPAPAPRRRSSRPPLSRSGRPPAAAPVNYAAPEYEDDHPVSSQIPSRSQSRHRGGGHHYAVDSGDEGARSGRRSRRGSVSIEGAYAYGGGPTEPAPPPERERERGRHRTSSRAPDSRRSSSRAVDTRNAFFGAPAEPAPQRERDRSRRPSSSQMAFFTDSGRPTVVPTSYAESDVEEDLYAPAPKRSRSRSRRPR</sequence>
<feature type="compositionally biased region" description="Basic residues" evidence="1">
    <location>
        <begin position="717"/>
        <end position="727"/>
    </location>
</feature>
<feature type="compositionally biased region" description="Basic and acidic residues" evidence="1">
    <location>
        <begin position="474"/>
        <end position="493"/>
    </location>
</feature>
<keyword evidence="4" id="KW-1185">Reference proteome</keyword>
<feature type="domain" description="eCIS core" evidence="2">
    <location>
        <begin position="94"/>
        <end position="163"/>
    </location>
</feature>
<dbReference type="RefSeq" id="WP_189734395.1">
    <property type="nucleotide sequence ID" value="NZ_BMRL01000002.1"/>
</dbReference>
<name>A0ABQ3SQE2_9ACTN</name>